<organism evidence="1 2">
    <name type="scientific">Paspalum notatum var. saurae</name>
    <dbReference type="NCBI Taxonomy" id="547442"/>
    <lineage>
        <taxon>Eukaryota</taxon>
        <taxon>Viridiplantae</taxon>
        <taxon>Streptophyta</taxon>
        <taxon>Embryophyta</taxon>
        <taxon>Tracheophyta</taxon>
        <taxon>Spermatophyta</taxon>
        <taxon>Magnoliopsida</taxon>
        <taxon>Liliopsida</taxon>
        <taxon>Poales</taxon>
        <taxon>Poaceae</taxon>
        <taxon>PACMAD clade</taxon>
        <taxon>Panicoideae</taxon>
        <taxon>Andropogonodae</taxon>
        <taxon>Paspaleae</taxon>
        <taxon>Paspalinae</taxon>
        <taxon>Paspalum</taxon>
    </lineage>
</organism>
<dbReference type="Proteomes" id="UP001341281">
    <property type="component" value="Chromosome 09"/>
</dbReference>
<dbReference type="EMBL" id="CP144753">
    <property type="protein sequence ID" value="WVZ95118.1"/>
    <property type="molecule type" value="Genomic_DNA"/>
</dbReference>
<name>A0AAQ3UM46_PASNO</name>
<keyword evidence="2" id="KW-1185">Reference proteome</keyword>
<sequence>MRRSCGPSCSVAVLNCERCAGADGAVRSRAWAGSLALDGWWLQPSHNLFDSLTQARLPSPSLPAPFHLVAPTVTCASPGPSETNGSGPALAVVPGLSRPCLARRGSCAACFNAAVATTWFSCTSEIYEE</sequence>
<reference evidence="1 2" key="1">
    <citation type="submission" date="2024-02" db="EMBL/GenBank/DDBJ databases">
        <title>High-quality chromosome-scale genome assembly of Pensacola bahiagrass (Paspalum notatum Flugge var. saurae).</title>
        <authorList>
            <person name="Vega J.M."/>
            <person name="Podio M."/>
            <person name="Orjuela J."/>
            <person name="Siena L.A."/>
            <person name="Pessino S.C."/>
            <person name="Combes M.C."/>
            <person name="Mariac C."/>
            <person name="Albertini E."/>
            <person name="Pupilli F."/>
            <person name="Ortiz J.P.A."/>
            <person name="Leblanc O."/>
        </authorList>
    </citation>
    <scope>NUCLEOTIDE SEQUENCE [LARGE SCALE GENOMIC DNA]</scope>
    <source>
        <strain evidence="1">R1</strain>
        <tissue evidence="1">Leaf</tissue>
    </source>
</reference>
<evidence type="ECO:0000313" key="2">
    <source>
        <dbReference type="Proteomes" id="UP001341281"/>
    </source>
</evidence>
<dbReference type="AlphaFoldDB" id="A0AAQ3UM46"/>
<protein>
    <submittedName>
        <fullName evidence="1">Uncharacterized protein</fullName>
    </submittedName>
</protein>
<evidence type="ECO:0000313" key="1">
    <source>
        <dbReference type="EMBL" id="WVZ95118.1"/>
    </source>
</evidence>
<proteinExistence type="predicted"/>
<accession>A0AAQ3UM46</accession>
<gene>
    <name evidence="1" type="ORF">U9M48_040920</name>
</gene>